<evidence type="ECO:0000313" key="1">
    <source>
        <dbReference type="EMBL" id="CCX32317.1"/>
    </source>
</evidence>
<accession>U4LL84</accession>
<dbReference type="EMBL" id="HF935830">
    <property type="protein sequence ID" value="CCX32317.1"/>
    <property type="molecule type" value="Genomic_DNA"/>
</dbReference>
<sequence>MVGNWDSCWACEKVDPGVGSNLKT</sequence>
<keyword evidence="2" id="KW-1185">Reference proteome</keyword>
<evidence type="ECO:0000313" key="2">
    <source>
        <dbReference type="Proteomes" id="UP000018144"/>
    </source>
</evidence>
<proteinExistence type="predicted"/>
<dbReference type="AlphaFoldDB" id="U4LL84"/>
<dbReference type="Proteomes" id="UP000018144">
    <property type="component" value="Unassembled WGS sequence"/>
</dbReference>
<gene>
    <name evidence="1" type="ORF">PCON_12949</name>
</gene>
<reference evidence="1 2" key="1">
    <citation type="journal article" date="2013" name="PLoS Genet.">
        <title>The genome and development-dependent transcriptomes of Pyronema confluens: a window into fungal evolution.</title>
        <authorList>
            <person name="Traeger S."/>
            <person name="Altegoer F."/>
            <person name="Freitag M."/>
            <person name="Gabaldon T."/>
            <person name="Kempken F."/>
            <person name="Kumar A."/>
            <person name="Marcet-Houben M."/>
            <person name="Poggeler S."/>
            <person name="Stajich J.E."/>
            <person name="Nowrousian M."/>
        </authorList>
    </citation>
    <scope>NUCLEOTIDE SEQUENCE [LARGE SCALE GENOMIC DNA]</scope>
    <source>
        <strain evidence="2">CBS 100304</strain>
        <tissue evidence="1">Vegetative mycelium</tissue>
    </source>
</reference>
<protein>
    <submittedName>
        <fullName evidence="1">Uncharacterized protein</fullName>
    </submittedName>
</protein>
<name>U4LL84_PYROM</name>
<organism evidence="1 2">
    <name type="scientific">Pyronema omphalodes (strain CBS 100304)</name>
    <name type="common">Pyronema confluens</name>
    <dbReference type="NCBI Taxonomy" id="1076935"/>
    <lineage>
        <taxon>Eukaryota</taxon>
        <taxon>Fungi</taxon>
        <taxon>Dikarya</taxon>
        <taxon>Ascomycota</taxon>
        <taxon>Pezizomycotina</taxon>
        <taxon>Pezizomycetes</taxon>
        <taxon>Pezizales</taxon>
        <taxon>Pyronemataceae</taxon>
        <taxon>Pyronema</taxon>
    </lineage>
</organism>